<proteinExistence type="predicted"/>
<accession>A0A1F4ZVD3</accession>
<sequence length="212" mass="23690">MAKETELNLLKPWELPQEFLLQWNEQEKLLLPYCGAVVVMAKPEHTAQIVELTTGNVALVGVSTPEVATKTISEFVDGERGLVALMESEVVSFQGLGLWTFGFCELRSAMTKPDHRGHGINMIMKKLMIHLAHERFKQPFIGFTEAKSMSRGILASLGFKQLPMKDVNRGLAEACPSANEFEDKKDHCALRCGGDCGCQVYLLDIDKQKNEY</sequence>
<dbReference type="AlphaFoldDB" id="A0A1F4ZVD3"/>
<dbReference type="Proteomes" id="UP000176424">
    <property type="component" value="Unassembled WGS sequence"/>
</dbReference>
<gene>
    <name evidence="1" type="ORF">A2397_00475</name>
</gene>
<protein>
    <recommendedName>
        <fullName evidence="3">N-acetyltransferase domain-containing protein</fullName>
    </recommendedName>
</protein>
<name>A0A1F4ZVD3_9BACT</name>
<dbReference type="EMBL" id="MEXR01000022">
    <property type="protein sequence ID" value="OGD09806.1"/>
    <property type="molecule type" value="Genomic_DNA"/>
</dbReference>
<comment type="caution">
    <text evidence="1">The sequence shown here is derived from an EMBL/GenBank/DDBJ whole genome shotgun (WGS) entry which is preliminary data.</text>
</comment>
<dbReference type="Gene3D" id="3.40.630.30">
    <property type="match status" value="1"/>
</dbReference>
<dbReference type="InterPro" id="IPR016181">
    <property type="entry name" value="Acyl_CoA_acyltransferase"/>
</dbReference>
<evidence type="ECO:0008006" key="3">
    <source>
        <dbReference type="Google" id="ProtNLM"/>
    </source>
</evidence>
<dbReference type="STRING" id="1797263.A2397_00475"/>
<dbReference type="SUPFAM" id="SSF55729">
    <property type="entry name" value="Acyl-CoA N-acyltransferases (Nat)"/>
    <property type="match status" value="1"/>
</dbReference>
<evidence type="ECO:0000313" key="2">
    <source>
        <dbReference type="Proteomes" id="UP000176424"/>
    </source>
</evidence>
<organism evidence="1 2">
    <name type="scientific">Candidatus Amesbacteria bacterium RIFOXYB1_FULL_44_23</name>
    <dbReference type="NCBI Taxonomy" id="1797263"/>
    <lineage>
        <taxon>Bacteria</taxon>
        <taxon>Candidatus Amesiibacteriota</taxon>
    </lineage>
</organism>
<evidence type="ECO:0000313" key="1">
    <source>
        <dbReference type="EMBL" id="OGD09806.1"/>
    </source>
</evidence>
<reference evidence="1 2" key="1">
    <citation type="journal article" date="2016" name="Nat. Commun.">
        <title>Thousands of microbial genomes shed light on interconnected biogeochemical processes in an aquifer system.</title>
        <authorList>
            <person name="Anantharaman K."/>
            <person name="Brown C.T."/>
            <person name="Hug L.A."/>
            <person name="Sharon I."/>
            <person name="Castelle C.J."/>
            <person name="Probst A.J."/>
            <person name="Thomas B.C."/>
            <person name="Singh A."/>
            <person name="Wilkins M.J."/>
            <person name="Karaoz U."/>
            <person name="Brodie E.L."/>
            <person name="Williams K.H."/>
            <person name="Hubbard S.S."/>
            <person name="Banfield J.F."/>
        </authorList>
    </citation>
    <scope>NUCLEOTIDE SEQUENCE [LARGE SCALE GENOMIC DNA]</scope>
</reference>